<dbReference type="Proteomes" id="UP000646548">
    <property type="component" value="Unassembled WGS sequence"/>
</dbReference>
<proteinExistence type="predicted"/>
<sequence length="143" mass="16176">MLLPTGFLLEPAAPSAVEQSPPQWAWPHMFGRVQSEGSHTDSTRGRSFCSDVLWACQQVKDSCHRKVQQLTSEWLCSALAEDQTVSFMFKVHRNLLPAAFRPALKLEAVGLQGHKAVQNLQRKKSKKEQMHFCQSDEKRGSRV</sequence>
<feature type="region of interest" description="Disordered" evidence="1">
    <location>
        <begin position="119"/>
        <end position="143"/>
    </location>
</feature>
<evidence type="ECO:0000313" key="3">
    <source>
        <dbReference type="Proteomes" id="UP000646548"/>
    </source>
</evidence>
<organism evidence="2 3">
    <name type="scientific">Oryzias melastigma</name>
    <name type="common">Marine medaka</name>
    <dbReference type="NCBI Taxonomy" id="30732"/>
    <lineage>
        <taxon>Eukaryota</taxon>
        <taxon>Metazoa</taxon>
        <taxon>Chordata</taxon>
        <taxon>Craniata</taxon>
        <taxon>Vertebrata</taxon>
        <taxon>Euteleostomi</taxon>
        <taxon>Actinopterygii</taxon>
        <taxon>Neopterygii</taxon>
        <taxon>Teleostei</taxon>
        <taxon>Neoteleostei</taxon>
        <taxon>Acanthomorphata</taxon>
        <taxon>Ovalentaria</taxon>
        <taxon>Atherinomorphae</taxon>
        <taxon>Beloniformes</taxon>
        <taxon>Adrianichthyidae</taxon>
        <taxon>Oryziinae</taxon>
        <taxon>Oryzias</taxon>
    </lineage>
</organism>
<name>A0A834FIU0_ORYME</name>
<dbReference type="AlphaFoldDB" id="A0A834FIU0"/>
<evidence type="ECO:0000256" key="1">
    <source>
        <dbReference type="SAM" id="MobiDB-lite"/>
    </source>
</evidence>
<feature type="compositionally biased region" description="Basic and acidic residues" evidence="1">
    <location>
        <begin position="127"/>
        <end position="143"/>
    </location>
</feature>
<protein>
    <submittedName>
        <fullName evidence="2">Uncharacterized protein</fullName>
    </submittedName>
</protein>
<evidence type="ECO:0000313" key="2">
    <source>
        <dbReference type="EMBL" id="KAF6734900.1"/>
    </source>
</evidence>
<accession>A0A834FIU0</accession>
<gene>
    <name evidence="2" type="ORF">FQA47_022198</name>
</gene>
<comment type="caution">
    <text evidence="2">The sequence shown here is derived from an EMBL/GenBank/DDBJ whole genome shotgun (WGS) entry which is preliminary data.</text>
</comment>
<reference evidence="2" key="1">
    <citation type="journal article" name="BMC Genomics">
        <title>Long-read sequencing and de novo genome assembly of marine medaka (Oryzias melastigma).</title>
        <authorList>
            <person name="Liang P."/>
            <person name="Saqib H.S.A."/>
            <person name="Ni X."/>
            <person name="Shen Y."/>
        </authorList>
    </citation>
    <scope>NUCLEOTIDE SEQUENCE</scope>
    <source>
        <strain evidence="2">Bigg-433</strain>
    </source>
</reference>
<dbReference type="EMBL" id="WKFB01000124">
    <property type="protein sequence ID" value="KAF6734900.1"/>
    <property type="molecule type" value="Genomic_DNA"/>
</dbReference>